<keyword evidence="1" id="KW-0677">Repeat</keyword>
<dbReference type="AlphaFoldDB" id="A0A1H9ARC4"/>
<dbReference type="SMART" id="SM00028">
    <property type="entry name" value="TPR"/>
    <property type="match status" value="5"/>
</dbReference>
<protein>
    <submittedName>
        <fullName evidence="5">TPR repeat-containing protein</fullName>
    </submittedName>
</protein>
<dbReference type="SUPFAM" id="SSF48452">
    <property type="entry name" value="TPR-like"/>
    <property type="match status" value="3"/>
</dbReference>
<dbReference type="OrthoDB" id="9766710at2"/>
<keyword evidence="6" id="KW-1185">Reference proteome</keyword>
<dbReference type="Gene3D" id="1.25.40.10">
    <property type="entry name" value="Tetratricopeptide repeat domain"/>
    <property type="match status" value="3"/>
</dbReference>
<dbReference type="Pfam" id="PF13432">
    <property type="entry name" value="TPR_16"/>
    <property type="match status" value="3"/>
</dbReference>
<dbReference type="Pfam" id="PF07719">
    <property type="entry name" value="TPR_2"/>
    <property type="match status" value="1"/>
</dbReference>
<keyword evidence="4" id="KW-0732">Signal</keyword>
<dbReference type="PANTHER" id="PTHR12558">
    <property type="entry name" value="CELL DIVISION CYCLE 16,23,27"/>
    <property type="match status" value="1"/>
</dbReference>
<sequence length="571" mass="61790">MRNRILGLALCVAVGAVAAPSAQAQGIAGAYLAARQAGMTADYQAASEYYTRALARDPGNPQLLEAATLSQLSLGQLSRAIPIARKIEADGLRSQVAQMVLMADEVASGKYAAVLERILSDHGVGPLVDGLAGAWAQMGQGDVSGALESFDTVANERGLSGFALYHKALALATVGDFEGAEAIFAENAGGPLQMTRRGAIARIEMLSQLERGDEAIALVDALFGSELDPGLRALRASLAGGKTLPFTMMRGPQDGVAEVFYSVAAALNSEAGADYTLLYARVAEYLRPDHTDAVLLSASLLDDLERFDLAVEAYQRVPSDSAAFHAAELGRAEALRRSDRVDEAVTVLESLAKTHGDLPVVHVTLGDLMRQLKRYDAAVGAYDRALGLYEKPENEQWFIYYARAISHERLNEWPAAEADFRMALELNPDQPQVLNYLGYSMVEQKVKLDEALAMIERAAAGNPDSGYIIDSLGWVLYRLGRYDEAVGHMERAAELMPVDPVVNDHLGDVLWAVGRKREAEFQWRRALSFVDDENASGEVDPDRIRAKLEIGLDAVLVQYGEPPLKVADDRN</sequence>
<feature type="signal peptide" evidence="4">
    <location>
        <begin position="1"/>
        <end position="24"/>
    </location>
</feature>
<dbReference type="InterPro" id="IPR019734">
    <property type="entry name" value="TPR_rpt"/>
</dbReference>
<evidence type="ECO:0000256" key="2">
    <source>
        <dbReference type="ARBA" id="ARBA00022803"/>
    </source>
</evidence>
<dbReference type="PROSITE" id="PS50005">
    <property type="entry name" value="TPR"/>
    <property type="match status" value="3"/>
</dbReference>
<dbReference type="STRING" id="657014.SAMN04488092_102233"/>
<gene>
    <name evidence="5" type="ORF">SAMN04488092_102233</name>
</gene>
<feature type="repeat" description="TPR" evidence="3">
    <location>
        <begin position="466"/>
        <end position="499"/>
    </location>
</feature>
<evidence type="ECO:0000256" key="1">
    <source>
        <dbReference type="ARBA" id="ARBA00022737"/>
    </source>
</evidence>
<organism evidence="5 6">
    <name type="scientific">Thalassovita taeanensis</name>
    <dbReference type="NCBI Taxonomy" id="657014"/>
    <lineage>
        <taxon>Bacteria</taxon>
        <taxon>Pseudomonadati</taxon>
        <taxon>Pseudomonadota</taxon>
        <taxon>Alphaproteobacteria</taxon>
        <taxon>Rhodobacterales</taxon>
        <taxon>Roseobacteraceae</taxon>
        <taxon>Thalassovita</taxon>
    </lineage>
</organism>
<dbReference type="PANTHER" id="PTHR12558:SF13">
    <property type="entry name" value="CELL DIVISION CYCLE PROTEIN 27 HOMOLOG"/>
    <property type="match status" value="1"/>
</dbReference>
<feature type="chain" id="PRO_5009300825" evidence="4">
    <location>
        <begin position="25"/>
        <end position="571"/>
    </location>
</feature>
<evidence type="ECO:0000313" key="5">
    <source>
        <dbReference type="EMBL" id="SEP79199.1"/>
    </source>
</evidence>
<name>A0A1H9ARC4_9RHOB</name>
<reference evidence="5 6" key="1">
    <citation type="submission" date="2016-10" db="EMBL/GenBank/DDBJ databases">
        <authorList>
            <person name="de Groot N.N."/>
        </authorList>
    </citation>
    <scope>NUCLEOTIDE SEQUENCE [LARGE SCALE GENOMIC DNA]</scope>
    <source>
        <strain evidence="5 6">DSM 22007</strain>
    </source>
</reference>
<dbReference type="RefSeq" id="WP_090268352.1">
    <property type="nucleotide sequence ID" value="NZ_FOEP01000002.1"/>
</dbReference>
<dbReference type="InterPro" id="IPR011990">
    <property type="entry name" value="TPR-like_helical_dom_sf"/>
</dbReference>
<feature type="repeat" description="TPR" evidence="3">
    <location>
        <begin position="359"/>
        <end position="392"/>
    </location>
</feature>
<dbReference type="InterPro" id="IPR013105">
    <property type="entry name" value="TPR_2"/>
</dbReference>
<evidence type="ECO:0000313" key="6">
    <source>
        <dbReference type="Proteomes" id="UP000198634"/>
    </source>
</evidence>
<proteinExistence type="predicted"/>
<evidence type="ECO:0000256" key="4">
    <source>
        <dbReference type="SAM" id="SignalP"/>
    </source>
</evidence>
<keyword evidence="2 3" id="KW-0802">TPR repeat</keyword>
<feature type="repeat" description="TPR" evidence="3">
    <location>
        <begin position="397"/>
        <end position="430"/>
    </location>
</feature>
<accession>A0A1H9ARC4</accession>
<dbReference type="Proteomes" id="UP000198634">
    <property type="component" value="Unassembled WGS sequence"/>
</dbReference>
<dbReference type="EMBL" id="FOEP01000002">
    <property type="protein sequence ID" value="SEP79199.1"/>
    <property type="molecule type" value="Genomic_DNA"/>
</dbReference>
<evidence type="ECO:0000256" key="3">
    <source>
        <dbReference type="PROSITE-ProRule" id="PRU00339"/>
    </source>
</evidence>